<dbReference type="InterPro" id="IPR036034">
    <property type="entry name" value="PDZ_sf"/>
</dbReference>
<reference evidence="2 3" key="1">
    <citation type="journal article" date="2014" name="Int. J. Syst. Evol. Microbiol.">
        <title>Complete genome sequence of Corynebacterium casei LMG S-19264T (=DSM 44701T), isolated from a smear-ripened cheese.</title>
        <authorList>
            <consortium name="US DOE Joint Genome Institute (JGI-PGF)"/>
            <person name="Walter F."/>
            <person name="Albersmeier A."/>
            <person name="Kalinowski J."/>
            <person name="Ruckert C."/>
        </authorList>
    </citation>
    <scope>NUCLEOTIDE SEQUENCE [LARGE SCALE GENOMIC DNA]</scope>
    <source>
        <strain evidence="2 3">KCTC 12866</strain>
    </source>
</reference>
<dbReference type="Proteomes" id="UP000598271">
    <property type="component" value="Unassembled WGS sequence"/>
</dbReference>
<proteinExistence type="predicted"/>
<dbReference type="RefSeq" id="WP_189562623.1">
    <property type="nucleotide sequence ID" value="NZ_BMXF01000001.1"/>
</dbReference>
<dbReference type="Pfam" id="PF17820">
    <property type="entry name" value="PDZ_6"/>
    <property type="match status" value="1"/>
</dbReference>
<feature type="domain" description="PDZ" evidence="1">
    <location>
        <begin position="340"/>
        <end position="410"/>
    </location>
</feature>
<sequence>MKKTEFYIVIFLILLSGSAYRVFAQKSEAWEPADKFGFFLEGKRKITRIPFEFHSNLIIVPVQINNSDTLHFILDTGVSTTLITDPNALNNQKLDLTRPVVLSGAGEGQAVSAHVALDNSLSMLRMKANHQNLLILDEDFLHLSEYVGVPVHGIFGYDIFNNFVVTIDFNHKELILEEPGRYKYRKRKGDKYPITIEDTKPFTNAVALFADGREHPIRVIIDTGAGHALFLDKTEDNIIPVPEKVIRTQLGRGLNGIINGSLGRIERIKFGRFELDNIVASFPDSTSFGSKLPDRDERQGNVGCELLRRFKVTMNYQDRYMVLKPVKKRLREAFEHDMSGLEVVAAGSKLRDYYVRAVAKDSPAQRAGLTEGDQILFVNDRAAADISISEIYKMLQKGDGREVELLIKREGKIFFSRFLLHRMI</sequence>
<organism evidence="2 3">
    <name type="scientific">Persicitalea jodogahamensis</name>
    <dbReference type="NCBI Taxonomy" id="402147"/>
    <lineage>
        <taxon>Bacteria</taxon>
        <taxon>Pseudomonadati</taxon>
        <taxon>Bacteroidota</taxon>
        <taxon>Cytophagia</taxon>
        <taxon>Cytophagales</taxon>
        <taxon>Spirosomataceae</taxon>
        <taxon>Persicitalea</taxon>
    </lineage>
</organism>
<dbReference type="Gene3D" id="2.30.42.10">
    <property type="match status" value="1"/>
</dbReference>
<dbReference type="InterPro" id="IPR001969">
    <property type="entry name" value="Aspartic_peptidase_AS"/>
</dbReference>
<dbReference type="AlphaFoldDB" id="A0A8J3D0W3"/>
<evidence type="ECO:0000259" key="1">
    <source>
        <dbReference type="PROSITE" id="PS50106"/>
    </source>
</evidence>
<comment type="caution">
    <text evidence="2">The sequence shown here is derived from an EMBL/GenBank/DDBJ whole genome shotgun (WGS) entry which is preliminary data.</text>
</comment>
<evidence type="ECO:0000313" key="3">
    <source>
        <dbReference type="Proteomes" id="UP000598271"/>
    </source>
</evidence>
<dbReference type="Pfam" id="PF13650">
    <property type="entry name" value="Asp_protease_2"/>
    <property type="match status" value="2"/>
</dbReference>
<dbReference type="GO" id="GO:0004190">
    <property type="term" value="F:aspartic-type endopeptidase activity"/>
    <property type="evidence" value="ECO:0007669"/>
    <property type="project" value="InterPro"/>
</dbReference>
<dbReference type="EMBL" id="BMXF01000001">
    <property type="protein sequence ID" value="GHB53812.1"/>
    <property type="molecule type" value="Genomic_DNA"/>
</dbReference>
<dbReference type="InterPro" id="IPR021109">
    <property type="entry name" value="Peptidase_aspartic_dom_sf"/>
</dbReference>
<dbReference type="GO" id="GO:0006508">
    <property type="term" value="P:proteolysis"/>
    <property type="evidence" value="ECO:0007669"/>
    <property type="project" value="InterPro"/>
</dbReference>
<dbReference type="SUPFAM" id="SSF50156">
    <property type="entry name" value="PDZ domain-like"/>
    <property type="match status" value="1"/>
</dbReference>
<dbReference type="InterPro" id="IPR041489">
    <property type="entry name" value="PDZ_6"/>
</dbReference>
<dbReference type="InterPro" id="IPR001478">
    <property type="entry name" value="PDZ"/>
</dbReference>
<evidence type="ECO:0000313" key="2">
    <source>
        <dbReference type="EMBL" id="GHB53812.1"/>
    </source>
</evidence>
<name>A0A8J3D0W3_9BACT</name>
<dbReference type="PROSITE" id="PS50106">
    <property type="entry name" value="PDZ"/>
    <property type="match status" value="1"/>
</dbReference>
<gene>
    <name evidence="2" type="ORF">GCM10007390_03380</name>
</gene>
<accession>A0A8J3D0W3</accession>
<keyword evidence="3" id="KW-1185">Reference proteome</keyword>
<dbReference type="Gene3D" id="2.40.70.10">
    <property type="entry name" value="Acid Proteases"/>
    <property type="match status" value="2"/>
</dbReference>
<protein>
    <recommendedName>
        <fullName evidence="1">PDZ domain-containing protein</fullName>
    </recommendedName>
</protein>
<dbReference type="PROSITE" id="PS00141">
    <property type="entry name" value="ASP_PROTEASE"/>
    <property type="match status" value="1"/>
</dbReference>
<dbReference type="SMART" id="SM00228">
    <property type="entry name" value="PDZ"/>
    <property type="match status" value="1"/>
</dbReference>